<feature type="transmembrane region" description="Helical" evidence="1">
    <location>
        <begin position="48"/>
        <end position="71"/>
    </location>
</feature>
<reference evidence="2 3" key="1">
    <citation type="submission" date="2021-01" db="EMBL/GenBank/DDBJ databases">
        <title>Whole genome shotgun sequence of Plantactinospora mayteni NBRC 109088.</title>
        <authorList>
            <person name="Komaki H."/>
            <person name="Tamura T."/>
        </authorList>
    </citation>
    <scope>NUCLEOTIDE SEQUENCE [LARGE SCALE GENOMIC DNA]</scope>
    <source>
        <strain evidence="2 3">NBRC 109088</strain>
    </source>
</reference>
<proteinExistence type="predicted"/>
<keyword evidence="1" id="KW-1133">Transmembrane helix</keyword>
<organism evidence="2 3">
    <name type="scientific">Plantactinospora mayteni</name>
    <dbReference type="NCBI Taxonomy" id="566021"/>
    <lineage>
        <taxon>Bacteria</taxon>
        <taxon>Bacillati</taxon>
        <taxon>Actinomycetota</taxon>
        <taxon>Actinomycetes</taxon>
        <taxon>Micromonosporales</taxon>
        <taxon>Micromonosporaceae</taxon>
        <taxon>Plantactinospora</taxon>
    </lineage>
</organism>
<dbReference type="Proteomes" id="UP000621500">
    <property type="component" value="Unassembled WGS sequence"/>
</dbReference>
<keyword evidence="1" id="KW-0812">Transmembrane</keyword>
<comment type="caution">
    <text evidence="2">The sequence shown here is derived from an EMBL/GenBank/DDBJ whole genome shotgun (WGS) entry which is preliminary data.</text>
</comment>
<accession>A0ABQ4EVB5</accession>
<keyword evidence="1" id="KW-0472">Membrane</keyword>
<sequence length="219" mass="24217">MTRTTFPKALTKTWSLLRRATVYELGMWRSLFRWILRRPTGPAGTVAFGYAGVVTPLLIVFIVVSTIEIPVLDLILPWKIARIIAAVLGIYGVFWMIGLLASLRVHPHLVGEAGIRVRNGISLDVTLPWAAIDTVRKRHRSLPSGRTVQVERTDTRIVLNIGISSQTSVDILLREPIVLPVPKGTDDPVHELRLYADDANGLVALARRHLTVGSAEHTG</sequence>
<protein>
    <recommendedName>
        <fullName evidence="4">PH domain-containing protein</fullName>
    </recommendedName>
</protein>
<evidence type="ECO:0008006" key="4">
    <source>
        <dbReference type="Google" id="ProtNLM"/>
    </source>
</evidence>
<keyword evidence="3" id="KW-1185">Reference proteome</keyword>
<evidence type="ECO:0000256" key="1">
    <source>
        <dbReference type="SAM" id="Phobius"/>
    </source>
</evidence>
<feature type="transmembrane region" description="Helical" evidence="1">
    <location>
        <begin position="83"/>
        <end position="103"/>
    </location>
</feature>
<name>A0ABQ4EVB5_9ACTN</name>
<evidence type="ECO:0000313" key="3">
    <source>
        <dbReference type="Proteomes" id="UP000621500"/>
    </source>
</evidence>
<dbReference type="EMBL" id="BONX01000035">
    <property type="protein sequence ID" value="GIG98604.1"/>
    <property type="molecule type" value="Genomic_DNA"/>
</dbReference>
<evidence type="ECO:0000313" key="2">
    <source>
        <dbReference type="EMBL" id="GIG98604.1"/>
    </source>
</evidence>
<gene>
    <name evidence="2" type="ORF">Pma05_51770</name>
</gene>
<dbReference type="RefSeq" id="WP_203860027.1">
    <property type="nucleotide sequence ID" value="NZ_BAAAZQ010000025.1"/>
</dbReference>